<evidence type="ECO:0000313" key="9">
    <source>
        <dbReference type="EMBL" id="CAE6928521.1"/>
    </source>
</evidence>
<dbReference type="InterPro" id="IPR036397">
    <property type="entry name" value="RNaseH_sf"/>
</dbReference>
<dbReference type="SUPFAM" id="SSF57756">
    <property type="entry name" value="Retrovirus zinc finger-like domains"/>
    <property type="match status" value="1"/>
</dbReference>
<dbReference type="PANTHER" id="PTHR37984">
    <property type="entry name" value="PROTEIN CBG26694"/>
    <property type="match status" value="1"/>
</dbReference>
<feature type="region of interest" description="Disordered" evidence="6">
    <location>
        <begin position="1280"/>
        <end position="1336"/>
    </location>
</feature>
<dbReference type="InterPro" id="IPR001584">
    <property type="entry name" value="Integrase_cat-core"/>
</dbReference>
<dbReference type="InterPro" id="IPR050951">
    <property type="entry name" value="Retrovirus_Pol_polyprotein"/>
</dbReference>
<dbReference type="InterPro" id="IPR001878">
    <property type="entry name" value="Znf_CCHC"/>
</dbReference>
<feature type="compositionally biased region" description="Low complexity" evidence="6">
    <location>
        <begin position="564"/>
        <end position="581"/>
    </location>
</feature>
<dbReference type="InterPro" id="IPR012337">
    <property type="entry name" value="RNaseH-like_sf"/>
</dbReference>
<evidence type="ECO:0000256" key="3">
    <source>
        <dbReference type="ARBA" id="ARBA00022722"/>
    </source>
</evidence>
<dbReference type="GO" id="GO:0004519">
    <property type="term" value="F:endonuclease activity"/>
    <property type="evidence" value="ECO:0007669"/>
    <property type="project" value="UniProtKB-KW"/>
</dbReference>
<dbReference type="GO" id="GO:0003676">
    <property type="term" value="F:nucleic acid binding"/>
    <property type="evidence" value="ECO:0007669"/>
    <property type="project" value="InterPro"/>
</dbReference>
<feature type="domain" description="CCHC-type" evidence="7">
    <location>
        <begin position="289"/>
        <end position="304"/>
    </location>
</feature>
<keyword evidence="3" id="KW-0540">Nuclease</keyword>
<dbReference type="OrthoDB" id="419299at2759"/>
<keyword evidence="1" id="KW-0808">Transferase</keyword>
<dbReference type="PANTHER" id="PTHR37984:SF5">
    <property type="entry name" value="PROTEIN NYNRIN-LIKE"/>
    <property type="match status" value="1"/>
</dbReference>
<dbReference type="GO" id="GO:0016779">
    <property type="term" value="F:nucleotidyltransferase activity"/>
    <property type="evidence" value="ECO:0007669"/>
    <property type="project" value="UniProtKB-KW"/>
</dbReference>
<comment type="caution">
    <text evidence="9">The sequence shown here is derived from an EMBL/GenBank/DDBJ whole genome shotgun (WGS) entry which is preliminary data.</text>
</comment>
<dbReference type="Gene3D" id="3.30.420.10">
    <property type="entry name" value="Ribonuclease H-like superfamily/Ribonuclease H"/>
    <property type="match status" value="1"/>
</dbReference>
<reference evidence="9" key="1">
    <citation type="submission" date="2021-02" db="EMBL/GenBank/DDBJ databases">
        <authorList>
            <person name="Dougan E. K."/>
            <person name="Rhodes N."/>
            <person name="Thang M."/>
            <person name="Chan C."/>
        </authorList>
    </citation>
    <scope>NUCLEOTIDE SEQUENCE</scope>
</reference>
<feature type="region of interest" description="Disordered" evidence="6">
    <location>
        <begin position="846"/>
        <end position="878"/>
    </location>
</feature>
<keyword evidence="5" id="KW-0863">Zinc-finger</keyword>
<keyword evidence="5" id="KW-0479">Metal-binding</keyword>
<keyword evidence="4" id="KW-0378">Hydrolase</keyword>
<proteinExistence type="predicted"/>
<keyword evidence="5" id="KW-0862">Zinc</keyword>
<dbReference type="Gene3D" id="4.10.60.10">
    <property type="entry name" value="Zinc finger, CCHC-type"/>
    <property type="match status" value="1"/>
</dbReference>
<evidence type="ECO:0000256" key="6">
    <source>
        <dbReference type="SAM" id="MobiDB-lite"/>
    </source>
</evidence>
<feature type="compositionally biased region" description="Low complexity" evidence="6">
    <location>
        <begin position="856"/>
        <end position="865"/>
    </location>
</feature>
<dbReference type="PROSITE" id="PS50158">
    <property type="entry name" value="ZF_CCHC"/>
    <property type="match status" value="1"/>
</dbReference>
<dbReference type="SMART" id="SM00343">
    <property type="entry name" value="ZnF_C2HC"/>
    <property type="match status" value="1"/>
</dbReference>
<feature type="region of interest" description="Disordered" evidence="6">
    <location>
        <begin position="1"/>
        <end position="20"/>
    </location>
</feature>
<keyword evidence="4" id="KW-0255">Endonuclease</keyword>
<dbReference type="GO" id="GO:0015074">
    <property type="term" value="P:DNA integration"/>
    <property type="evidence" value="ECO:0007669"/>
    <property type="project" value="InterPro"/>
</dbReference>
<feature type="compositionally biased region" description="Low complexity" evidence="6">
    <location>
        <begin position="319"/>
        <end position="330"/>
    </location>
</feature>
<feature type="compositionally biased region" description="Polar residues" evidence="6">
    <location>
        <begin position="549"/>
        <end position="563"/>
    </location>
</feature>
<evidence type="ECO:0000313" key="10">
    <source>
        <dbReference type="Proteomes" id="UP000604046"/>
    </source>
</evidence>
<feature type="compositionally biased region" description="Low complexity" evidence="6">
    <location>
        <begin position="1286"/>
        <end position="1301"/>
    </location>
</feature>
<dbReference type="Proteomes" id="UP000604046">
    <property type="component" value="Unassembled WGS sequence"/>
</dbReference>
<evidence type="ECO:0000256" key="5">
    <source>
        <dbReference type="PROSITE-ProRule" id="PRU00047"/>
    </source>
</evidence>
<gene>
    <name evidence="9" type="primary">GIP</name>
    <name evidence="9" type="ORF">SNAT2548_LOCUS743</name>
</gene>
<evidence type="ECO:0000259" key="7">
    <source>
        <dbReference type="PROSITE" id="PS50158"/>
    </source>
</evidence>
<dbReference type="PROSITE" id="PS50994">
    <property type="entry name" value="INTEGRASE"/>
    <property type="match status" value="1"/>
</dbReference>
<dbReference type="Gene3D" id="2.40.70.10">
    <property type="entry name" value="Acid Proteases"/>
    <property type="match status" value="1"/>
</dbReference>
<feature type="region of interest" description="Disordered" evidence="6">
    <location>
        <begin position="304"/>
        <end position="334"/>
    </location>
</feature>
<accession>A0A812GF47</accession>
<keyword evidence="2" id="KW-0548">Nucleotidyltransferase</keyword>
<evidence type="ECO:0000259" key="8">
    <source>
        <dbReference type="PROSITE" id="PS50994"/>
    </source>
</evidence>
<protein>
    <submittedName>
        <fullName evidence="9">GIP protein</fullName>
    </submittedName>
</protein>
<dbReference type="GO" id="GO:0008270">
    <property type="term" value="F:zinc ion binding"/>
    <property type="evidence" value="ECO:0007669"/>
    <property type="project" value="UniProtKB-KW"/>
</dbReference>
<keyword evidence="10" id="KW-1185">Reference proteome</keyword>
<feature type="region of interest" description="Disordered" evidence="6">
    <location>
        <begin position="512"/>
        <end position="585"/>
    </location>
</feature>
<dbReference type="SUPFAM" id="SSF53098">
    <property type="entry name" value="Ribonuclease H-like"/>
    <property type="match status" value="1"/>
</dbReference>
<dbReference type="InterPro" id="IPR036875">
    <property type="entry name" value="Znf_CCHC_sf"/>
</dbReference>
<feature type="compositionally biased region" description="Acidic residues" evidence="6">
    <location>
        <begin position="846"/>
        <end position="855"/>
    </location>
</feature>
<feature type="compositionally biased region" description="Polar residues" evidence="6">
    <location>
        <begin position="512"/>
        <end position="541"/>
    </location>
</feature>
<sequence length="1940" mass="214949">MASDERGLKRFSGDDADDAGKQLRKWRNWAEAKMVTMRDLSDKQKGPWIYTLLDGRALESVEHLDLTDLMKEDGASTIWRLLAERFPEKESEDQMGEALGEVFSLCAKDGETMQQWSSRVHDVFQKCVRKAKVEFPSPAKGWITLNCAGLSEEQKAIVKAKTQGKLELDVVTAALRSCFPQYRASASKARRPMSTFLVDQDFSEMPEEETDNFADVEAFLADHGLAEASPEPEEFQEDEAAEALAVTWKERRKEISKLQQRRGFGNSKASEQARRSFRVEIEELKRRTRCRKCNRFGHWARECKASSSSNSGGYGGHGPSAQTSSSAPSTHEAHLAQTEVQGEYSFVGMAQVLNVVQTTDAESSVEQLEAGLVSSPGFGVVDSGCGRTLIGRETLSALQTMLGHRAGRQPEIYENISVFRFGNGATETSAHAARIPVGISKKLGVIDAAIIEGRAPLLLGRPTLERLDVVLNFREKTMRFLDQGHSVPMQTNPAGQLLIDVLDFPEEDVNSSLATSQCPRVKQSQPHKGTLVSPNSPQHTKPIQENKGVESNQSVKPTSVPACSNSPLESPQSLPSLSSPNAKKKKKLTLKQKECRCLLAQVKQQEYRCSSQTAVAELFSPPCLAEKARAQGGTGLSFDIHQGCDLLDKETQREVSQLLDAACPELLWCCPPSIHWGGWDYRNRCLRTPLERARLARKARAQVKFCAQEVHRQLKRGGHFAFEHPLGSGVWKTPETQALKRKFGLYRTDMCAYGLCCPDSKKPVQTATGIISSHPSVEQLARRCSGGHVHKVIAGNTSQGPPSTGAGRYCEGFVDAVWEHLGPAKRPANHVEAIDWQALRCECLAGEDEQPEEPSSEAPQAAPNSPAHPEPSPEQVQKVDQALKRLHANLGHPSRKELERILKHADASSLAVQRVSHLQCSACSNHQRPAAPLPANTSRITEFNEKIGVDVKYLPGWRADQTIPCVNIVDYASSLQVMVPIFKRETGELIRAAVRDRWLSWAGPPKVLVLDPARPNLGEVFGDFCNDQGIAVEQTATGSHWQLGKVERHGGWFQNILRRVLDEMRPASEEDYLTCIAQTQSAKNSLLTEAGASPYQHVFGRNPRVPSDLLQDSPHPAASDAVCADPALERAQADDRALRAALRARPRVHREFRSGDWVYYWRTQKSVDGSRIEGGRWYGAALVLGCIGRNLVVAHRRSIMRCSPEQLRPAADDEAAVAVFPENELLGIKVLLEKGQFPRNQFIDLVGQPEAPVPREVEGQLAEFPDSGHAMNAAQLFEGRRQAQVPQSPLESQLESQNLLQGPAHSKAKPSVLEQRPILEEPPSEPYGPMRRLTQKTKWEPLARRRVEDHPEDFLEMMQEMVPQMLQVDTDEDLQVEHQLSLGHLHNGPVECLMAAFIQKRMQKEIPSTGNQQALQQKVDEAKTVEWETIQGKSAMRVWKGAKAREIRRRFPDRFIGSRFVVTNKVDEDGERVKARLCLQGHLDPDFHQKIASGDCHSPTLSGLGRGIPGLEPSDVLEVTGNMYGANNAPQEWYRTFDAEARAVSFQRSSFDSCLYLFRDTSDSLTGALGAHVDDTMTGGEGKEYNEAIAKLRTRFPYRKWRVGNGEFCGVTYSQDQASFEITFHQREYARHLRPIAMTKERRKDREATANPKEIAALRAVNGAANWLSGQSRPDLAVQTSFSQQAFPNPKVKDLLAANQLVQRAKQHAEVSITVRDIPVSQLAIAFHSDAGFANAGANGTQAGYVLAFVHRQLDRGQESEWSPFAWKSYKMARVVASTLAGEAQSFASASGLSEWVSLMTYEALYGAIDLRESSAVLGKIPIIGITDCKSLYDAVRSPSSPSKVDDKRVAIDLAIIKQCVERTGMSVRWCPTELMLADALTKDQADPADLLRAALCGGCYQLSSEASVLAQKKQVREARQRLWQALSVKSPNEPQQHSL</sequence>
<dbReference type="InterPro" id="IPR021109">
    <property type="entry name" value="Peptidase_aspartic_dom_sf"/>
</dbReference>
<feature type="domain" description="Integrase catalytic" evidence="8">
    <location>
        <begin position="928"/>
        <end position="1102"/>
    </location>
</feature>
<name>A0A812GF47_9DINO</name>
<evidence type="ECO:0000256" key="2">
    <source>
        <dbReference type="ARBA" id="ARBA00022695"/>
    </source>
</evidence>
<evidence type="ECO:0000256" key="1">
    <source>
        <dbReference type="ARBA" id="ARBA00022679"/>
    </source>
</evidence>
<evidence type="ECO:0000256" key="4">
    <source>
        <dbReference type="ARBA" id="ARBA00022759"/>
    </source>
</evidence>
<organism evidence="9 10">
    <name type="scientific">Symbiodinium natans</name>
    <dbReference type="NCBI Taxonomy" id="878477"/>
    <lineage>
        <taxon>Eukaryota</taxon>
        <taxon>Sar</taxon>
        <taxon>Alveolata</taxon>
        <taxon>Dinophyceae</taxon>
        <taxon>Suessiales</taxon>
        <taxon>Symbiodiniaceae</taxon>
        <taxon>Symbiodinium</taxon>
    </lineage>
</organism>
<dbReference type="EMBL" id="CAJNDS010000036">
    <property type="protein sequence ID" value="CAE6928521.1"/>
    <property type="molecule type" value="Genomic_DNA"/>
</dbReference>